<proteinExistence type="predicted"/>
<evidence type="ECO:0000313" key="1">
    <source>
        <dbReference type="EMBL" id="ODM59386.1"/>
    </source>
</evidence>
<organism evidence="1 2">
    <name type="scientific">Orchesella cincta</name>
    <name type="common">Springtail</name>
    <name type="synonym">Podura cincta</name>
    <dbReference type="NCBI Taxonomy" id="48709"/>
    <lineage>
        <taxon>Eukaryota</taxon>
        <taxon>Metazoa</taxon>
        <taxon>Ecdysozoa</taxon>
        <taxon>Arthropoda</taxon>
        <taxon>Hexapoda</taxon>
        <taxon>Collembola</taxon>
        <taxon>Entomobryomorpha</taxon>
        <taxon>Entomobryoidea</taxon>
        <taxon>Orchesellidae</taxon>
        <taxon>Orchesellinae</taxon>
        <taxon>Orchesella</taxon>
    </lineage>
</organism>
<sequence length="21" mass="2431">MKTTLHQNSMKMTKFMSFPAA</sequence>
<protein>
    <submittedName>
        <fullName evidence="1">Uncharacterized protein</fullName>
    </submittedName>
</protein>
<keyword evidence="2" id="KW-1185">Reference proteome</keyword>
<dbReference type="Proteomes" id="UP000094527">
    <property type="component" value="Unassembled WGS sequence"/>
</dbReference>
<evidence type="ECO:0000313" key="2">
    <source>
        <dbReference type="Proteomes" id="UP000094527"/>
    </source>
</evidence>
<dbReference type="AlphaFoldDB" id="A0A1D2M0C7"/>
<dbReference type="EMBL" id="LJIJ01009293">
    <property type="protein sequence ID" value="ODM59386.1"/>
    <property type="molecule type" value="Genomic_DNA"/>
</dbReference>
<name>A0A1D2M0C7_ORCCI</name>
<gene>
    <name evidence="1" type="ORF">Ocin01_20245</name>
</gene>
<accession>A0A1D2M0C7</accession>
<comment type="caution">
    <text evidence="1">The sequence shown here is derived from an EMBL/GenBank/DDBJ whole genome shotgun (WGS) entry which is preliminary data.</text>
</comment>
<reference evidence="1 2" key="1">
    <citation type="journal article" date="2016" name="Genome Biol. Evol.">
        <title>Gene Family Evolution Reflects Adaptation to Soil Environmental Stressors in the Genome of the Collembolan Orchesella cincta.</title>
        <authorList>
            <person name="Faddeeva-Vakhrusheva A."/>
            <person name="Derks M.F."/>
            <person name="Anvar S.Y."/>
            <person name="Agamennone V."/>
            <person name="Suring W."/>
            <person name="Smit S."/>
            <person name="van Straalen N.M."/>
            <person name="Roelofs D."/>
        </authorList>
    </citation>
    <scope>NUCLEOTIDE SEQUENCE [LARGE SCALE GENOMIC DNA]</scope>
    <source>
        <tissue evidence="1">Mixed pool</tissue>
    </source>
</reference>